<dbReference type="Pfam" id="PF12937">
    <property type="entry name" value="F-box-like"/>
    <property type="match status" value="1"/>
</dbReference>
<dbReference type="Proteomes" id="UP000077202">
    <property type="component" value="Unassembled WGS sequence"/>
</dbReference>
<reference evidence="3" key="1">
    <citation type="submission" date="2016-03" db="EMBL/GenBank/DDBJ databases">
        <title>Mechanisms controlling the formation of the plant cell surface in tip-growing cells are functionally conserved among land plants.</title>
        <authorList>
            <person name="Honkanen S."/>
            <person name="Jones V.A."/>
            <person name="Morieri G."/>
            <person name="Champion C."/>
            <person name="Hetherington A.J."/>
            <person name="Kelly S."/>
            <person name="Saint-Marcoux D."/>
            <person name="Proust H."/>
            <person name="Prescott H."/>
            <person name="Dolan L."/>
        </authorList>
    </citation>
    <scope>NUCLEOTIDE SEQUENCE [LARGE SCALE GENOMIC DNA]</scope>
    <source>
        <tissue evidence="3">Whole gametophyte</tissue>
    </source>
</reference>
<dbReference type="SUPFAM" id="SSF52047">
    <property type="entry name" value="RNI-like"/>
    <property type="match status" value="2"/>
</dbReference>
<dbReference type="SUPFAM" id="SSF81383">
    <property type="entry name" value="F-box domain"/>
    <property type="match status" value="1"/>
</dbReference>
<dbReference type="Pfam" id="PF25372">
    <property type="entry name" value="DUF7885"/>
    <property type="match status" value="2"/>
</dbReference>
<dbReference type="AlphaFoldDB" id="A0A176WE71"/>
<accession>A0A176WE71</accession>
<organism evidence="3 4">
    <name type="scientific">Marchantia polymorpha subsp. ruderalis</name>
    <dbReference type="NCBI Taxonomy" id="1480154"/>
    <lineage>
        <taxon>Eukaryota</taxon>
        <taxon>Viridiplantae</taxon>
        <taxon>Streptophyta</taxon>
        <taxon>Embryophyta</taxon>
        <taxon>Marchantiophyta</taxon>
        <taxon>Marchantiopsida</taxon>
        <taxon>Marchantiidae</taxon>
        <taxon>Marchantiales</taxon>
        <taxon>Marchantiaceae</taxon>
        <taxon>Marchantia</taxon>
    </lineage>
</organism>
<dbReference type="PANTHER" id="PTHR13318">
    <property type="entry name" value="PARTNER OF PAIRED, ISOFORM B-RELATED"/>
    <property type="match status" value="1"/>
</dbReference>
<proteinExistence type="predicted"/>
<dbReference type="InterPro" id="IPR032675">
    <property type="entry name" value="LRR_dom_sf"/>
</dbReference>
<dbReference type="GO" id="GO:0031146">
    <property type="term" value="P:SCF-dependent proteasomal ubiquitin-dependent protein catabolic process"/>
    <property type="evidence" value="ECO:0007669"/>
    <property type="project" value="TreeGrafter"/>
</dbReference>
<feature type="domain" description="F-box" evidence="1">
    <location>
        <begin position="144"/>
        <end position="175"/>
    </location>
</feature>
<dbReference type="CDD" id="cd22159">
    <property type="entry name" value="F-box_AtTIR1-like"/>
    <property type="match status" value="1"/>
</dbReference>
<sequence>MCETALDAAHTRRHEEAPGTFLFVSRPTTNDGHGYLSTEVTTIECTDEDATAREMEFCTTPFYKLHGVVQNQDEDQKKMPRKRQWLGEKDAFFLREGFVKNMVSIPARFQFVVEGPKCKVQRRPLMRDVSDTTCESETPENDLINLLPDECLYEIFRSLSRAQDRRSVAGVCRRWLWLQSHMPRSSFKTRLASIAPLEQEATQTRIVRNIGRGGQNDRAPEPVAVLDEEESDLSRDLGGRKATDVRLASMAVGTLGRGGLGKLRIRGGPGMDISRAVSDEGMKAVGVCCWALRKLDLWHCANIGDEGLISIGRGCHRLERLNILKCPGIGDAGIRAVAEGCPLLSNISLDSCKRIGNEGLKSIGRSSSNLVSLSISNCEVGSEGIVAVVSSCLKLKEMLLEKVDLNDAGLGQVGEHLKSLVKLTLSNLKSVTEAGFLALGDSSSLQELRAMRVSACQGLSDNALNVVGESCKELRVFSLLNCEAVSDMGLQAFTMSCRFLESLHVEGCSGITQVGLKAALANRGGQLKALRLSNCSGVVEDGLTDKDVVQTCSVLKSLSITDCKRVGNDCLGMLVRSCPALEVLNLSGLSAVGDSVLKHLVGGAKRKLRELNLTGCVEVTDVGVCAVIQRCAENLKILSLEGCIKVSDKSMHALAVTCSGLEELDVSRCGITDDGLEAVLVENGAALKSLSLAGCEALTDKSLEALERLVVHDKFGSLNVKKCQGAKSRRIDPVRAYSAFKGSENSAVTRRINWTAHLLELQPERSKGLSSVVITCVYGEVQ</sequence>
<comment type="caution">
    <text evidence="3">The sequence shown here is derived from an EMBL/GenBank/DDBJ whole genome shotgun (WGS) entry which is preliminary data.</text>
</comment>
<keyword evidence="4" id="KW-1185">Reference proteome</keyword>
<dbReference type="InterPro" id="IPR057207">
    <property type="entry name" value="FBXL15_LRR"/>
</dbReference>
<evidence type="ECO:0000313" key="3">
    <source>
        <dbReference type="EMBL" id="OAE31379.1"/>
    </source>
</evidence>
<dbReference type="GO" id="GO:0019005">
    <property type="term" value="C:SCF ubiquitin ligase complex"/>
    <property type="evidence" value="ECO:0007669"/>
    <property type="project" value="TreeGrafter"/>
</dbReference>
<protein>
    <submittedName>
        <fullName evidence="3">Uncharacterized protein</fullName>
    </submittedName>
</protein>
<evidence type="ECO:0000313" key="4">
    <source>
        <dbReference type="Proteomes" id="UP000077202"/>
    </source>
</evidence>
<gene>
    <name evidence="3" type="ORF">AXG93_4082s1000</name>
</gene>
<dbReference type="SMART" id="SM00367">
    <property type="entry name" value="LRR_CC"/>
    <property type="match status" value="14"/>
</dbReference>
<dbReference type="InterPro" id="IPR036047">
    <property type="entry name" value="F-box-like_dom_sf"/>
</dbReference>
<dbReference type="EMBL" id="LVLJ01001108">
    <property type="protein sequence ID" value="OAE31379.1"/>
    <property type="molecule type" value="Genomic_DNA"/>
</dbReference>
<dbReference type="InterPro" id="IPR006553">
    <property type="entry name" value="Leu-rich_rpt_Cys-con_subtyp"/>
</dbReference>
<evidence type="ECO:0000259" key="2">
    <source>
        <dbReference type="Pfam" id="PF25372"/>
    </source>
</evidence>
<name>A0A176WE71_MARPO</name>
<dbReference type="Gene3D" id="3.80.10.10">
    <property type="entry name" value="Ribonuclease Inhibitor"/>
    <property type="match status" value="3"/>
</dbReference>
<dbReference type="InterPro" id="IPR001810">
    <property type="entry name" value="F-box_dom"/>
</dbReference>
<dbReference type="Gene3D" id="1.20.1280.50">
    <property type="match status" value="1"/>
</dbReference>
<evidence type="ECO:0000259" key="1">
    <source>
        <dbReference type="Pfam" id="PF12937"/>
    </source>
</evidence>
<feature type="domain" description="F-box/LRR-repeat protein 15-like leucin rich repeat" evidence="2">
    <location>
        <begin position="484"/>
        <end position="710"/>
    </location>
</feature>
<feature type="domain" description="F-box/LRR-repeat protein 15-like leucin rich repeat" evidence="2">
    <location>
        <begin position="288"/>
        <end position="397"/>
    </location>
</feature>